<keyword evidence="3 6" id="KW-1133">Transmembrane helix</keyword>
<dbReference type="PANTHER" id="PTHR46346">
    <property type="entry name" value="PHOSPHATIDYLINOSITOL N-ACETYLGLUCOSAMINYLTRANSFERASE SUBUNIT P"/>
    <property type="match status" value="1"/>
</dbReference>
<keyword evidence="2 6" id="KW-0812">Transmembrane</keyword>
<protein>
    <recommendedName>
        <fullName evidence="7">PIG-P domain-containing protein</fullName>
    </recommendedName>
</protein>
<feature type="transmembrane region" description="Helical" evidence="6">
    <location>
        <begin position="222"/>
        <end position="245"/>
    </location>
</feature>
<dbReference type="Proteomes" id="UP000578531">
    <property type="component" value="Unassembled WGS sequence"/>
</dbReference>
<dbReference type="OrthoDB" id="690928at2759"/>
<evidence type="ECO:0000259" key="7">
    <source>
        <dbReference type="Pfam" id="PF08510"/>
    </source>
</evidence>
<dbReference type="GeneID" id="59291176"/>
<sequence>MAPQSRGRAVSLSLQSFDLAQPVTPAEETPRALGMDHAFASSSSSAYGDEEKDEEDEEEEEDSGTQSQYTLDDASSDESSGAESGNGAGGPGQPPFLHHSNSSFLMSNAFAPPYYNRPPTPLPASPSLTSLLRPPFSTTTSRPTTPDSSENDTPNDTEAAVAKSARIATTVPRASPKVPTYEYYGFVLYLLSSLAFLMYLLWSYLPSPFLHQLGIYYYPNRWWSLAIPSFLVMTLVYIYVALASYNTGYLTLPMSSIENIVDEAAHVAVLDSHGLIQRKAGQAGAAIGINDAKEVDWGTLWNEGTDAVMDVPVGGVCEILYGFRSLDEELGILPLFAVMHAGLIRKQYDKVFGFRSGRRPVAWQVGLTLHNALKFRPNQGSSDHAPDCQHPLLGETMWDVLWD</sequence>
<evidence type="ECO:0000313" key="8">
    <source>
        <dbReference type="EMBL" id="KAF6232142.1"/>
    </source>
</evidence>
<name>A0A8H6L1L3_9LECA</name>
<proteinExistence type="predicted"/>
<dbReference type="PANTHER" id="PTHR46346:SF1">
    <property type="entry name" value="PHOSPHATIDYLINOSITOL N-ACETYLGLUCOSAMINYLTRANSFERASE SUBUNIT P"/>
    <property type="match status" value="1"/>
</dbReference>
<feature type="region of interest" description="Disordered" evidence="5">
    <location>
        <begin position="117"/>
        <end position="157"/>
    </location>
</feature>
<dbReference type="GO" id="GO:0006506">
    <property type="term" value="P:GPI anchor biosynthetic process"/>
    <property type="evidence" value="ECO:0007669"/>
    <property type="project" value="TreeGrafter"/>
</dbReference>
<evidence type="ECO:0000256" key="1">
    <source>
        <dbReference type="ARBA" id="ARBA00004141"/>
    </source>
</evidence>
<evidence type="ECO:0000256" key="5">
    <source>
        <dbReference type="SAM" id="MobiDB-lite"/>
    </source>
</evidence>
<reference evidence="8 9" key="1">
    <citation type="journal article" date="2020" name="Genomics">
        <title>Complete, high-quality genomes from long-read metagenomic sequencing of two wolf lichen thalli reveals enigmatic genome architecture.</title>
        <authorList>
            <person name="McKenzie S.K."/>
            <person name="Walston R.F."/>
            <person name="Allen J.L."/>
        </authorList>
    </citation>
    <scope>NUCLEOTIDE SEQUENCE [LARGE SCALE GENOMIC DNA]</scope>
    <source>
        <strain evidence="8">WasteWater2</strain>
    </source>
</reference>
<evidence type="ECO:0000256" key="4">
    <source>
        <dbReference type="ARBA" id="ARBA00023136"/>
    </source>
</evidence>
<dbReference type="GO" id="GO:0016020">
    <property type="term" value="C:membrane"/>
    <property type="evidence" value="ECO:0007669"/>
    <property type="project" value="UniProtKB-SubCell"/>
</dbReference>
<keyword evidence="9" id="KW-1185">Reference proteome</keyword>
<evidence type="ECO:0000256" key="3">
    <source>
        <dbReference type="ARBA" id="ARBA00022989"/>
    </source>
</evidence>
<dbReference type="Pfam" id="PF08510">
    <property type="entry name" value="PIG-P"/>
    <property type="match status" value="1"/>
</dbReference>
<organism evidence="8 9">
    <name type="scientific">Letharia columbiana</name>
    <dbReference type="NCBI Taxonomy" id="112416"/>
    <lineage>
        <taxon>Eukaryota</taxon>
        <taxon>Fungi</taxon>
        <taxon>Dikarya</taxon>
        <taxon>Ascomycota</taxon>
        <taxon>Pezizomycotina</taxon>
        <taxon>Lecanoromycetes</taxon>
        <taxon>OSLEUM clade</taxon>
        <taxon>Lecanoromycetidae</taxon>
        <taxon>Lecanorales</taxon>
        <taxon>Lecanorineae</taxon>
        <taxon>Parmeliaceae</taxon>
        <taxon>Letharia</taxon>
    </lineage>
</organism>
<feature type="compositionally biased region" description="Acidic residues" evidence="5">
    <location>
        <begin position="48"/>
        <end position="63"/>
    </location>
</feature>
<dbReference type="InterPro" id="IPR013717">
    <property type="entry name" value="PIG-P"/>
</dbReference>
<evidence type="ECO:0000256" key="2">
    <source>
        <dbReference type="ARBA" id="ARBA00022692"/>
    </source>
</evidence>
<accession>A0A8H6L1L3</accession>
<gene>
    <name evidence="8" type="ORF">HO173_009525</name>
</gene>
<dbReference type="InterPro" id="IPR052263">
    <property type="entry name" value="GPI_Anchor_Biosynth"/>
</dbReference>
<feature type="domain" description="PIG-P" evidence="7">
    <location>
        <begin position="180"/>
        <end position="321"/>
    </location>
</feature>
<keyword evidence="4 6" id="KW-0472">Membrane</keyword>
<evidence type="ECO:0000313" key="9">
    <source>
        <dbReference type="Proteomes" id="UP000578531"/>
    </source>
</evidence>
<feature type="region of interest" description="Disordered" evidence="5">
    <location>
        <begin position="1"/>
        <end position="101"/>
    </location>
</feature>
<dbReference type="GO" id="GO:0005783">
    <property type="term" value="C:endoplasmic reticulum"/>
    <property type="evidence" value="ECO:0007669"/>
    <property type="project" value="TreeGrafter"/>
</dbReference>
<comment type="subcellular location">
    <subcellularLocation>
        <location evidence="1">Membrane</location>
        <topology evidence="1">Multi-pass membrane protein</topology>
    </subcellularLocation>
</comment>
<dbReference type="EMBL" id="JACCJC010000050">
    <property type="protein sequence ID" value="KAF6232142.1"/>
    <property type="molecule type" value="Genomic_DNA"/>
</dbReference>
<feature type="compositionally biased region" description="Low complexity" evidence="5">
    <location>
        <begin position="125"/>
        <end position="148"/>
    </location>
</feature>
<comment type="caution">
    <text evidence="8">The sequence shown here is derived from an EMBL/GenBank/DDBJ whole genome shotgun (WGS) entry which is preliminary data.</text>
</comment>
<dbReference type="RefSeq" id="XP_037161571.1">
    <property type="nucleotide sequence ID" value="XM_037311415.1"/>
</dbReference>
<feature type="transmembrane region" description="Helical" evidence="6">
    <location>
        <begin position="183"/>
        <end position="202"/>
    </location>
</feature>
<dbReference type="AlphaFoldDB" id="A0A8H6L1L3"/>
<evidence type="ECO:0000256" key="6">
    <source>
        <dbReference type="SAM" id="Phobius"/>
    </source>
</evidence>